<comment type="caution">
    <text evidence="2">The sequence shown here is derived from an EMBL/GenBank/DDBJ whole genome shotgun (WGS) entry which is preliminary data.</text>
</comment>
<organism evidence="2 3">
    <name type="scientific">Favolaschia claudopus</name>
    <dbReference type="NCBI Taxonomy" id="2862362"/>
    <lineage>
        <taxon>Eukaryota</taxon>
        <taxon>Fungi</taxon>
        <taxon>Dikarya</taxon>
        <taxon>Basidiomycota</taxon>
        <taxon>Agaricomycotina</taxon>
        <taxon>Agaricomycetes</taxon>
        <taxon>Agaricomycetidae</taxon>
        <taxon>Agaricales</taxon>
        <taxon>Marasmiineae</taxon>
        <taxon>Mycenaceae</taxon>
        <taxon>Favolaschia</taxon>
    </lineage>
</organism>
<evidence type="ECO:0000313" key="3">
    <source>
        <dbReference type="Proteomes" id="UP001362999"/>
    </source>
</evidence>
<feature type="transmembrane region" description="Helical" evidence="1">
    <location>
        <begin position="130"/>
        <end position="153"/>
    </location>
</feature>
<gene>
    <name evidence="2" type="ORF">R3P38DRAFT_2809379</name>
</gene>
<keyword evidence="1" id="KW-0472">Membrane</keyword>
<name>A0AAV9ZEK6_9AGAR</name>
<feature type="transmembrane region" description="Helical" evidence="1">
    <location>
        <begin position="528"/>
        <end position="550"/>
    </location>
</feature>
<dbReference type="Proteomes" id="UP001362999">
    <property type="component" value="Unassembled WGS sequence"/>
</dbReference>
<proteinExistence type="predicted"/>
<accession>A0AAV9ZEK6</accession>
<evidence type="ECO:0000313" key="2">
    <source>
        <dbReference type="EMBL" id="KAK6978195.1"/>
    </source>
</evidence>
<dbReference type="EMBL" id="JAWWNJ010000161">
    <property type="protein sequence ID" value="KAK6978195.1"/>
    <property type="molecule type" value="Genomic_DNA"/>
</dbReference>
<reference evidence="2 3" key="1">
    <citation type="journal article" date="2024" name="J Genomics">
        <title>Draft genome sequencing and assembly of Favolaschia claudopus CIRM-BRFM 2984 isolated from oak limbs.</title>
        <authorList>
            <person name="Navarro D."/>
            <person name="Drula E."/>
            <person name="Chaduli D."/>
            <person name="Cazenave R."/>
            <person name="Ahrendt S."/>
            <person name="Wang J."/>
            <person name="Lipzen A."/>
            <person name="Daum C."/>
            <person name="Barry K."/>
            <person name="Grigoriev I.V."/>
            <person name="Favel A."/>
            <person name="Rosso M.N."/>
            <person name="Martin F."/>
        </authorList>
    </citation>
    <scope>NUCLEOTIDE SEQUENCE [LARGE SCALE GENOMIC DNA]</scope>
    <source>
        <strain evidence="2 3">CIRM-BRFM 2984</strain>
    </source>
</reference>
<keyword evidence="1" id="KW-1133">Transmembrane helix</keyword>
<feature type="transmembrane region" description="Helical" evidence="1">
    <location>
        <begin position="18"/>
        <end position="40"/>
    </location>
</feature>
<evidence type="ECO:0000256" key="1">
    <source>
        <dbReference type="SAM" id="Phobius"/>
    </source>
</evidence>
<keyword evidence="3" id="KW-1185">Reference proteome</keyword>
<keyword evidence="1" id="KW-0812">Transmembrane</keyword>
<feature type="transmembrane region" description="Helical" evidence="1">
    <location>
        <begin position="60"/>
        <end position="83"/>
    </location>
</feature>
<dbReference type="AlphaFoldDB" id="A0AAV9ZEK6"/>
<protein>
    <submittedName>
        <fullName evidence="2">Uncharacterized protein</fullName>
    </submittedName>
</protein>
<sequence>MSTGTLSPGPKKYQSSHLLAILCLILHVTLVALHLTLLGVSQRNLEHNLVFSSSLETQQIVSFCITAITTSFVTIYSAALVFVTQLLSTRRSFSVTQTLTTTHDTSAAWSGIGSAIMHIWKQRVVRASPISVLVVFSYLGCIMGLQTTIPALFSLQSFNETRTLELVTKGLPIYNASAFPADSGDNFTLLNNLEVYLNNVLSAVALAPDDSAAPGLSGGTLYDILNPNPGDGEATVDAMSVNVTCRYVTNFNMPFDNQTGVWDLEPTDGSGQFQSVDNLDPIGVGITARPPSVQGIGNAVNFYTTAQIVDSNGDAGFHVELTPPLVKGVNMTAQILQCSTSLVPHTAVGDAQTSALISLGKNITKTHSIWPKPVTLLEAYNASLAIGANGQPIPSNITLLEMVPYILTLFSTTSSYVFKPDTFTPVGQPSSFSALTVPDLFLNLHLNPRALASRTPAPAVIPLHEFENSVSVFLAWMLWTLGNMPPAQWFTSVALKDLKATSNPLCLLPGKSAVTQLILHTRLNLSNVAIIAGLVLSIALALLSLPATIFHLRGRNNKSRLPTDGTGILNTIWLYRNHPELETLVYQVEKPSDKNLRLAGMIEVNLAGEGGGGEKFD</sequence>